<name>A0A7T4QXT3_9GAMM</name>
<dbReference type="PRINTS" id="PR00992">
    <property type="entry name" value="ALARACEMASE"/>
</dbReference>
<dbReference type="GO" id="GO:0008784">
    <property type="term" value="F:alanine racemase activity"/>
    <property type="evidence" value="ECO:0007669"/>
    <property type="project" value="UniProtKB-UniRule"/>
</dbReference>
<dbReference type="Gene3D" id="3.20.20.10">
    <property type="entry name" value="Alanine racemase"/>
    <property type="match status" value="1"/>
</dbReference>
<dbReference type="InterPro" id="IPR029066">
    <property type="entry name" value="PLP-binding_barrel"/>
</dbReference>
<reference evidence="9 10" key="1">
    <citation type="submission" date="2020-12" db="EMBL/GenBank/DDBJ databases">
        <authorList>
            <person name="Shan Y."/>
        </authorList>
    </citation>
    <scope>NUCLEOTIDE SEQUENCE [LARGE SCALE GENOMIC DNA]</scope>
    <source>
        <strain evidence="10">csc3.9</strain>
    </source>
</reference>
<dbReference type="EMBL" id="CP066167">
    <property type="protein sequence ID" value="QQD16632.1"/>
    <property type="molecule type" value="Genomic_DNA"/>
</dbReference>
<dbReference type="SUPFAM" id="SSF50621">
    <property type="entry name" value="Alanine racemase C-terminal domain-like"/>
    <property type="match status" value="1"/>
</dbReference>
<dbReference type="GO" id="GO:0030632">
    <property type="term" value="P:D-alanine biosynthetic process"/>
    <property type="evidence" value="ECO:0007669"/>
    <property type="project" value="UniProtKB-UniRule"/>
</dbReference>
<proteinExistence type="inferred from homology"/>
<dbReference type="Proteomes" id="UP000596063">
    <property type="component" value="Chromosome"/>
</dbReference>
<dbReference type="Gene3D" id="2.40.37.10">
    <property type="entry name" value="Lyase, Ornithine Decarboxylase, Chain A, domain 1"/>
    <property type="match status" value="1"/>
</dbReference>
<comment type="pathway">
    <text evidence="5">Amino-acid biosynthesis; D-alanine biosynthesis; D-alanine from L-alanine: step 1/1.</text>
</comment>
<evidence type="ECO:0000313" key="9">
    <source>
        <dbReference type="EMBL" id="QQD16632.1"/>
    </source>
</evidence>
<evidence type="ECO:0000256" key="5">
    <source>
        <dbReference type="HAMAP-Rule" id="MF_01201"/>
    </source>
</evidence>
<feature type="binding site" evidence="5 7">
    <location>
        <position position="150"/>
    </location>
    <ligand>
        <name>substrate</name>
    </ligand>
</feature>
<dbReference type="InterPro" id="IPR001608">
    <property type="entry name" value="Ala_racemase_N"/>
</dbReference>
<dbReference type="EC" id="5.1.1.1" evidence="5"/>
<evidence type="ECO:0000256" key="4">
    <source>
        <dbReference type="ARBA" id="ARBA00023235"/>
    </source>
</evidence>
<evidence type="ECO:0000313" key="10">
    <source>
        <dbReference type="Proteomes" id="UP000596063"/>
    </source>
</evidence>
<accession>A0A7T4QXT3</accession>
<dbReference type="UniPathway" id="UPA00042">
    <property type="reaction ID" value="UER00497"/>
</dbReference>
<dbReference type="GO" id="GO:0030170">
    <property type="term" value="F:pyridoxal phosphate binding"/>
    <property type="evidence" value="ECO:0007669"/>
    <property type="project" value="UniProtKB-UniRule"/>
</dbReference>
<evidence type="ECO:0000256" key="7">
    <source>
        <dbReference type="PIRSR" id="PIRSR600821-52"/>
    </source>
</evidence>
<evidence type="ECO:0000256" key="3">
    <source>
        <dbReference type="ARBA" id="ARBA00022898"/>
    </source>
</evidence>
<dbReference type="HAMAP" id="MF_01201">
    <property type="entry name" value="Ala_racemase"/>
    <property type="match status" value="1"/>
</dbReference>
<dbReference type="InterPro" id="IPR011079">
    <property type="entry name" value="Ala_racemase_C"/>
</dbReference>
<gene>
    <name evidence="9" type="primary">alr</name>
    <name evidence="9" type="ORF">I6N98_09455</name>
</gene>
<feature type="domain" description="Alanine racemase C-terminal" evidence="8">
    <location>
        <begin position="253"/>
        <end position="377"/>
    </location>
</feature>
<dbReference type="AlphaFoldDB" id="A0A7T4QXT3"/>
<comment type="cofactor">
    <cofactor evidence="2 5 6">
        <name>pyridoxal 5'-phosphate</name>
        <dbReference type="ChEBI" id="CHEBI:597326"/>
    </cofactor>
</comment>
<dbReference type="NCBIfam" id="TIGR00492">
    <property type="entry name" value="alr"/>
    <property type="match status" value="1"/>
</dbReference>
<dbReference type="GO" id="GO:0005829">
    <property type="term" value="C:cytosol"/>
    <property type="evidence" value="ECO:0007669"/>
    <property type="project" value="TreeGrafter"/>
</dbReference>
<dbReference type="SMART" id="SM01005">
    <property type="entry name" value="Ala_racemase_C"/>
    <property type="match status" value="1"/>
</dbReference>
<dbReference type="Pfam" id="PF01168">
    <property type="entry name" value="Ala_racemase_N"/>
    <property type="match status" value="1"/>
</dbReference>
<evidence type="ECO:0000256" key="6">
    <source>
        <dbReference type="PIRSR" id="PIRSR600821-50"/>
    </source>
</evidence>
<feature type="binding site" evidence="5 7">
    <location>
        <position position="322"/>
    </location>
    <ligand>
        <name>substrate</name>
    </ligand>
</feature>
<evidence type="ECO:0000256" key="1">
    <source>
        <dbReference type="ARBA" id="ARBA00000316"/>
    </source>
</evidence>
<comment type="similarity">
    <text evidence="5">Belongs to the alanine racemase family.</text>
</comment>
<keyword evidence="10" id="KW-1185">Reference proteome</keyword>
<keyword evidence="3 5" id="KW-0663">Pyridoxal phosphate</keyword>
<evidence type="ECO:0000256" key="2">
    <source>
        <dbReference type="ARBA" id="ARBA00001933"/>
    </source>
</evidence>
<dbReference type="InterPro" id="IPR009006">
    <property type="entry name" value="Ala_racemase/Decarboxylase_C"/>
</dbReference>
<sequence length="377" mass="41041">MNNTPTHASSPTCATTERDENTTTWVEFSSQSLQHNVRVVRRLGKDCRILAMVKANGYGHGANWATRVLAPFVDGFGVARLAEAQCLRAQLPEARIVLMGSRLGEAQYRWCADNGVETVVHDEHVATQLAAMSLPRPLSVWLKLNVGMNRLGMSPEAFCRSHPRLAAAPGIGHIVHMSHFSDADDPDPSETRKQVARMRQCSGQFGEVPLSMANSAGIIAHPDSHGSWLRPGIMLYGDDPTNTLSGDLALKPVMTFKSRIVAIRDIAAGEGIGYSRRYRATQPRRIATVGAGYGDGYPRHAPDGTPLLIKGQRAPLAGRVSMDLLTVDISDLVDVSVGDEVTLWGEGLPAAEVGQHCGTISYELFTRVTERVARYHR</sequence>
<dbReference type="InterPro" id="IPR000821">
    <property type="entry name" value="Ala_racemase"/>
</dbReference>
<organism evidence="9 10">
    <name type="scientific">Spongiibacter nanhainus</name>
    <dbReference type="NCBI Taxonomy" id="2794344"/>
    <lineage>
        <taxon>Bacteria</taxon>
        <taxon>Pseudomonadati</taxon>
        <taxon>Pseudomonadota</taxon>
        <taxon>Gammaproteobacteria</taxon>
        <taxon>Cellvibrionales</taxon>
        <taxon>Spongiibacteraceae</taxon>
        <taxon>Spongiibacter</taxon>
    </lineage>
</organism>
<comment type="catalytic activity">
    <reaction evidence="1 5">
        <text>L-alanine = D-alanine</text>
        <dbReference type="Rhea" id="RHEA:20249"/>
        <dbReference type="ChEBI" id="CHEBI:57416"/>
        <dbReference type="ChEBI" id="CHEBI:57972"/>
        <dbReference type="EC" id="5.1.1.1"/>
    </reaction>
</comment>
<feature type="modified residue" description="N6-(pyridoxal phosphate)lysine" evidence="5 6">
    <location>
        <position position="54"/>
    </location>
</feature>
<dbReference type="FunFam" id="3.20.20.10:FF:000002">
    <property type="entry name" value="Alanine racemase"/>
    <property type="match status" value="1"/>
</dbReference>
<dbReference type="PANTHER" id="PTHR30511">
    <property type="entry name" value="ALANINE RACEMASE"/>
    <property type="match status" value="1"/>
</dbReference>
<protein>
    <recommendedName>
        <fullName evidence="5">Alanine racemase</fullName>
        <ecNumber evidence="5">5.1.1.1</ecNumber>
    </recommendedName>
</protein>
<evidence type="ECO:0000259" key="8">
    <source>
        <dbReference type="SMART" id="SM01005"/>
    </source>
</evidence>
<dbReference type="SUPFAM" id="SSF51419">
    <property type="entry name" value="PLP-binding barrel"/>
    <property type="match status" value="1"/>
</dbReference>
<dbReference type="Pfam" id="PF00842">
    <property type="entry name" value="Ala_racemase_C"/>
    <property type="match status" value="1"/>
</dbReference>
<comment type="function">
    <text evidence="5">Catalyzes the interconversion of L-alanine and D-alanine. May also act on other amino acids.</text>
</comment>
<dbReference type="PANTHER" id="PTHR30511:SF0">
    <property type="entry name" value="ALANINE RACEMASE, CATABOLIC-RELATED"/>
    <property type="match status" value="1"/>
</dbReference>
<keyword evidence="4 5" id="KW-0413">Isomerase</keyword>
<dbReference type="KEGG" id="snan:I6N98_09455"/>
<feature type="active site" description="Proton acceptor; specific for D-alanine" evidence="5">
    <location>
        <position position="54"/>
    </location>
</feature>
<dbReference type="RefSeq" id="WP_198568152.1">
    <property type="nucleotide sequence ID" value="NZ_CP066167.1"/>
</dbReference>
<feature type="active site" description="Proton acceptor; specific for L-alanine" evidence="5">
    <location>
        <position position="274"/>
    </location>
</feature>